<evidence type="ECO:0000256" key="1">
    <source>
        <dbReference type="SAM" id="MobiDB-lite"/>
    </source>
</evidence>
<evidence type="ECO:0000313" key="2">
    <source>
        <dbReference type="EMBL" id="GAA2144590.1"/>
    </source>
</evidence>
<dbReference type="EMBL" id="BAAANT010000016">
    <property type="protein sequence ID" value="GAA2144590.1"/>
    <property type="molecule type" value="Genomic_DNA"/>
</dbReference>
<proteinExistence type="predicted"/>
<protein>
    <submittedName>
        <fullName evidence="2">Uncharacterized protein</fullName>
    </submittedName>
</protein>
<comment type="caution">
    <text evidence="2">The sequence shown here is derived from an EMBL/GenBank/DDBJ whole genome shotgun (WGS) entry which is preliminary data.</text>
</comment>
<feature type="compositionally biased region" description="Low complexity" evidence="1">
    <location>
        <begin position="44"/>
        <end position="54"/>
    </location>
</feature>
<organism evidence="2 3">
    <name type="scientific">Kitasatospora kazusensis</name>
    <dbReference type="NCBI Taxonomy" id="407974"/>
    <lineage>
        <taxon>Bacteria</taxon>
        <taxon>Bacillati</taxon>
        <taxon>Actinomycetota</taxon>
        <taxon>Actinomycetes</taxon>
        <taxon>Kitasatosporales</taxon>
        <taxon>Streptomycetaceae</taxon>
        <taxon>Kitasatospora</taxon>
    </lineage>
</organism>
<gene>
    <name evidence="2" type="ORF">GCM10009760_32280</name>
</gene>
<evidence type="ECO:0000313" key="3">
    <source>
        <dbReference type="Proteomes" id="UP001422759"/>
    </source>
</evidence>
<sequence>MHHVQGVGGLDDADAEGVQLPPQLGDLDLVAASGERGGQRETADAAAVDQDAQG</sequence>
<dbReference type="Proteomes" id="UP001422759">
    <property type="component" value="Unassembled WGS sequence"/>
</dbReference>
<feature type="region of interest" description="Disordered" evidence="1">
    <location>
        <begin position="1"/>
        <end position="54"/>
    </location>
</feature>
<name>A0ABP5LG17_9ACTN</name>
<keyword evidence="3" id="KW-1185">Reference proteome</keyword>
<reference evidence="3" key="1">
    <citation type="journal article" date="2019" name="Int. J. Syst. Evol. Microbiol.">
        <title>The Global Catalogue of Microorganisms (GCM) 10K type strain sequencing project: providing services to taxonomists for standard genome sequencing and annotation.</title>
        <authorList>
            <consortium name="The Broad Institute Genomics Platform"/>
            <consortium name="The Broad Institute Genome Sequencing Center for Infectious Disease"/>
            <person name="Wu L."/>
            <person name="Ma J."/>
        </authorList>
    </citation>
    <scope>NUCLEOTIDE SEQUENCE [LARGE SCALE GENOMIC DNA]</scope>
    <source>
        <strain evidence="3">JCM 14560</strain>
    </source>
</reference>
<accession>A0ABP5LG17</accession>